<feature type="transmembrane region" description="Helical" evidence="1">
    <location>
        <begin position="148"/>
        <end position="169"/>
    </location>
</feature>
<feature type="transmembrane region" description="Helical" evidence="1">
    <location>
        <begin position="24"/>
        <end position="48"/>
    </location>
</feature>
<comment type="caution">
    <text evidence="2">The sequence shown here is derived from an EMBL/GenBank/DDBJ whole genome shotgun (WGS) entry which is preliminary data.</text>
</comment>
<dbReference type="EMBL" id="JBELQC010000001">
    <property type="protein sequence ID" value="MFL9840346.1"/>
    <property type="molecule type" value="Genomic_DNA"/>
</dbReference>
<dbReference type="Pfam" id="PF10067">
    <property type="entry name" value="DUF2306"/>
    <property type="match status" value="1"/>
</dbReference>
<proteinExistence type="predicted"/>
<organism evidence="2 3">
    <name type="scientific">Sphingomonas plantiphila</name>
    <dbReference type="NCBI Taxonomy" id="3163295"/>
    <lineage>
        <taxon>Bacteria</taxon>
        <taxon>Pseudomonadati</taxon>
        <taxon>Pseudomonadota</taxon>
        <taxon>Alphaproteobacteria</taxon>
        <taxon>Sphingomonadales</taxon>
        <taxon>Sphingomonadaceae</taxon>
        <taxon>Sphingomonas</taxon>
    </lineage>
</organism>
<feature type="transmembrane region" description="Helical" evidence="1">
    <location>
        <begin position="60"/>
        <end position="81"/>
    </location>
</feature>
<dbReference type="Proteomes" id="UP001629244">
    <property type="component" value="Unassembled WGS sequence"/>
</dbReference>
<accession>A0ABW8YMC6</accession>
<name>A0ABW8YMC6_9SPHN</name>
<dbReference type="RefSeq" id="WP_408077286.1">
    <property type="nucleotide sequence ID" value="NZ_JBELQC010000001.1"/>
</dbReference>
<keyword evidence="1" id="KW-0472">Membrane</keyword>
<keyword evidence="1" id="KW-0812">Transmembrane</keyword>
<evidence type="ECO:0000313" key="3">
    <source>
        <dbReference type="Proteomes" id="UP001629244"/>
    </source>
</evidence>
<feature type="transmembrane region" description="Helical" evidence="1">
    <location>
        <begin position="93"/>
        <end position="113"/>
    </location>
</feature>
<sequence>MPHATAPTSNPRTTRAGLDLSPALRAFIAIAGFAMTLAMGVALARFGLGLTPPRATVREVAVLIHIATVIPAVPLGMYLMLRRKGDARHKMLGKVWVALMIVTALSAIFIRHINNGDFSFIHLFVPLTLIGAWRIVQTARRGQIARHRNNLIGMYLGALMIPGIFAFTGERLMGMWLFW</sequence>
<keyword evidence="1" id="KW-1133">Transmembrane helix</keyword>
<dbReference type="InterPro" id="IPR018750">
    <property type="entry name" value="DUF2306_membrane"/>
</dbReference>
<evidence type="ECO:0000256" key="1">
    <source>
        <dbReference type="SAM" id="Phobius"/>
    </source>
</evidence>
<keyword evidence="3" id="KW-1185">Reference proteome</keyword>
<reference evidence="2 3" key="1">
    <citation type="submission" date="2024-06" db="EMBL/GenBank/DDBJ databases">
        <authorList>
            <person name="Kaempfer P."/>
            <person name="Viver T."/>
        </authorList>
    </citation>
    <scope>NUCLEOTIDE SEQUENCE [LARGE SCALE GENOMIC DNA]</scope>
    <source>
        <strain evidence="2 3">ST-64</strain>
    </source>
</reference>
<evidence type="ECO:0000313" key="2">
    <source>
        <dbReference type="EMBL" id="MFL9840346.1"/>
    </source>
</evidence>
<feature type="transmembrane region" description="Helical" evidence="1">
    <location>
        <begin position="119"/>
        <end position="136"/>
    </location>
</feature>
<gene>
    <name evidence="2" type="ORF">ABS767_05170</name>
</gene>
<protein>
    <submittedName>
        <fullName evidence="2">DUF2306 domain-containing protein</fullName>
    </submittedName>
</protein>